<protein>
    <recommendedName>
        <fullName evidence="4">Secreted protein</fullName>
    </recommendedName>
</protein>
<dbReference type="OrthoDB" id="8673764at2"/>
<dbReference type="EMBL" id="SMBX01000008">
    <property type="protein sequence ID" value="TCU95297.1"/>
    <property type="molecule type" value="Genomic_DNA"/>
</dbReference>
<name>A0A4R3UWZ0_9BURK</name>
<feature type="chain" id="PRO_5020816828" description="Secreted protein" evidence="1">
    <location>
        <begin position="29"/>
        <end position="778"/>
    </location>
</feature>
<organism evidence="2 3">
    <name type="scientific">Paracandidimonas soli</name>
    <dbReference type="NCBI Taxonomy" id="1917182"/>
    <lineage>
        <taxon>Bacteria</taxon>
        <taxon>Pseudomonadati</taxon>
        <taxon>Pseudomonadota</taxon>
        <taxon>Betaproteobacteria</taxon>
        <taxon>Burkholderiales</taxon>
        <taxon>Alcaligenaceae</taxon>
        <taxon>Paracandidimonas</taxon>
    </lineage>
</organism>
<dbReference type="AlphaFoldDB" id="A0A4R3UWZ0"/>
<evidence type="ECO:0000313" key="3">
    <source>
        <dbReference type="Proteomes" id="UP000294692"/>
    </source>
</evidence>
<keyword evidence="3" id="KW-1185">Reference proteome</keyword>
<accession>A0A4R3UWZ0</accession>
<dbReference type="Proteomes" id="UP000294692">
    <property type="component" value="Unassembled WGS sequence"/>
</dbReference>
<evidence type="ECO:0000313" key="2">
    <source>
        <dbReference type="EMBL" id="TCU95297.1"/>
    </source>
</evidence>
<evidence type="ECO:0008006" key="4">
    <source>
        <dbReference type="Google" id="ProtNLM"/>
    </source>
</evidence>
<dbReference type="RefSeq" id="WP_132477730.1">
    <property type="nucleotide sequence ID" value="NZ_SMBX01000008.1"/>
</dbReference>
<gene>
    <name evidence="2" type="ORF">EV686_108140</name>
</gene>
<evidence type="ECO:0000256" key="1">
    <source>
        <dbReference type="SAM" id="SignalP"/>
    </source>
</evidence>
<comment type="caution">
    <text evidence="2">The sequence shown here is derived from an EMBL/GenBank/DDBJ whole genome shotgun (WGS) entry which is preliminary data.</text>
</comment>
<feature type="signal peptide" evidence="1">
    <location>
        <begin position="1"/>
        <end position="28"/>
    </location>
</feature>
<reference evidence="2 3" key="1">
    <citation type="submission" date="2019-03" db="EMBL/GenBank/DDBJ databases">
        <title>Genomic Encyclopedia of Type Strains, Phase IV (KMG-IV): sequencing the most valuable type-strain genomes for metagenomic binning, comparative biology and taxonomic classification.</title>
        <authorList>
            <person name="Goeker M."/>
        </authorList>
    </citation>
    <scope>NUCLEOTIDE SEQUENCE [LARGE SCALE GENOMIC DNA]</scope>
    <source>
        <strain evidence="2 3">DSM 100048</strain>
    </source>
</reference>
<sequence length="778" mass="87210">MNPTRRLLMAHALLMVGLLLATAKPVHAKWPTINWVITEKPEKGGTAPTGTRATIAEEHRLTLQSASSWFQSMSFPAPYQINERGKFSFKDNERYLAYLRPDSSNPVSAHSSAGKMRLSSHESLLDPQTPNEHIYQAAAVHELFHGVQRAYPSYRSWADGANMKKLHDCDPGERANNWLTEGTASAVQIQYLERQNRQHLNHPFHGPSHIRWARTFDQPLHWPRLSEEQSVVLPAGVAPYAWQCSYGTWYFWYAVGNMLGSPNPLDTRRTSYLHHVFSQEGSWTDSGLAMVDLGLKYAAAKMDALRPYHGGLYALYPQFVAQYLDDDKFFEHVENVALETPAVYEFHSDDLSHIEPVATRAWRIRVQTPPVIASDAHYTVRFSLDSSDPAMKDALHLIVDHRLVSRPEDSATPYSQLRRIHPHLLDADGGIEYLVRVANVARNAVDTAPAEFSLKVEVEGFYGEDTSSGSLPGAIPPGFAITGPDPKWSCFGDDDARATYAFMTPEGVASQLERMLPQGLKNIEDDLDRAEMQAQKYSQAELERIQRHRRRFENSFDASVEASDVERKVARAAAEVRLETDSQIMVKLNGRNAAGTCDVLLVLTVPGEPAPQRVPPDNYSVNITPKSQVDAMTTAADFASRLDFSAMQTMSVDELQRISEQFQSAMQDYDNTEPDWLRCTTNMQDCEDGEFHLGEASYQHLFGTFSFQVYKGDLELVPGTAEHPREYAEVSGHINITSTQEDVDNHLLDFLSRPSGLGDMLQIPSLEAFMQGGSMFGK</sequence>
<proteinExistence type="predicted"/>
<keyword evidence="1" id="KW-0732">Signal</keyword>